<feature type="coiled-coil region" evidence="2">
    <location>
        <begin position="564"/>
        <end position="591"/>
    </location>
</feature>
<name>A0A0G4FIB1_VITBC</name>
<reference evidence="7 8" key="1">
    <citation type="submission" date="2014-11" db="EMBL/GenBank/DDBJ databases">
        <authorList>
            <person name="Zhu J."/>
            <person name="Qi W."/>
            <person name="Song R."/>
        </authorList>
    </citation>
    <scope>NUCLEOTIDE SEQUENCE [LARGE SCALE GENOMIC DNA]</scope>
</reference>
<feature type="domain" description="Hydantoinase/oxoprolinase N-terminal" evidence="6">
    <location>
        <begin position="13"/>
        <end position="226"/>
    </location>
</feature>
<feature type="region of interest" description="Disordered" evidence="3">
    <location>
        <begin position="1324"/>
        <end position="1356"/>
    </location>
</feature>
<dbReference type="GO" id="GO:0006749">
    <property type="term" value="P:glutathione metabolic process"/>
    <property type="evidence" value="ECO:0007669"/>
    <property type="project" value="TreeGrafter"/>
</dbReference>
<dbReference type="PANTHER" id="PTHR11365:SF2">
    <property type="entry name" value="5-OXOPROLINASE"/>
    <property type="match status" value="1"/>
</dbReference>
<dbReference type="GO" id="GO:0017168">
    <property type="term" value="F:5-oxoprolinase (ATP-hydrolyzing) activity"/>
    <property type="evidence" value="ECO:0007669"/>
    <property type="project" value="TreeGrafter"/>
</dbReference>
<keyword evidence="8" id="KW-1185">Reference proteome</keyword>
<feature type="region of interest" description="Disordered" evidence="3">
    <location>
        <begin position="765"/>
        <end position="784"/>
    </location>
</feature>
<organism evidence="7 8">
    <name type="scientific">Vitrella brassicaformis (strain CCMP3155)</name>
    <dbReference type="NCBI Taxonomy" id="1169540"/>
    <lineage>
        <taxon>Eukaryota</taxon>
        <taxon>Sar</taxon>
        <taxon>Alveolata</taxon>
        <taxon>Colpodellida</taxon>
        <taxon>Vitrellaceae</taxon>
        <taxon>Vitrella</taxon>
    </lineage>
</organism>
<evidence type="ECO:0000256" key="3">
    <source>
        <dbReference type="SAM" id="MobiDB-lite"/>
    </source>
</evidence>
<dbReference type="InterPro" id="IPR045079">
    <property type="entry name" value="Oxoprolinase-like"/>
</dbReference>
<dbReference type="InterPro" id="IPR008040">
    <property type="entry name" value="Hydant_A_N"/>
</dbReference>
<evidence type="ECO:0008006" key="9">
    <source>
        <dbReference type="Google" id="ProtNLM"/>
    </source>
</evidence>
<evidence type="ECO:0000256" key="1">
    <source>
        <dbReference type="ARBA" id="ARBA00010403"/>
    </source>
</evidence>
<dbReference type="Pfam" id="PF05378">
    <property type="entry name" value="Hydant_A_N"/>
    <property type="match status" value="1"/>
</dbReference>
<comment type="similarity">
    <text evidence="1">Belongs to the oxoprolinase family.</text>
</comment>
<evidence type="ECO:0000259" key="6">
    <source>
        <dbReference type="Pfam" id="PF05378"/>
    </source>
</evidence>
<evidence type="ECO:0000256" key="2">
    <source>
        <dbReference type="SAM" id="Coils"/>
    </source>
</evidence>
<dbReference type="PANTHER" id="PTHR11365">
    <property type="entry name" value="5-OXOPROLINASE RELATED"/>
    <property type="match status" value="1"/>
</dbReference>
<dbReference type="OrthoDB" id="3643at2759"/>
<sequence length="1369" mass="148127">MAGSASSASARFRFAIDRGGTFTDVYAEIPTADGQTHFVKTMKLLSVDPSYDDAPLEAIRRVLREYEPRSVSDSGEVDPLAIEWIRMGTTVATNALLERNGERVAFITTKGFRDLLHIGNQSRPAIFDLKSRKPENLYECVVEVDERVQLMTREDAGQAIEGNDDELVQGITGEYVKVIKDLDLDEVKTKLTEVYSRGIRSLAVAFLHSYTYRNHEQQAATIAKQLGFTHVTLSHEQSSANKILPRAYTACADAYLTPTVKQYIASFSQGFSSAPPLNFMKSDGGLAPTGEFSGVRAVLSGPAGGVVGYSRTAYQQSGGTAVIGFDMGGTSTDVSRYNGDLELIYDGEAAGITLQVPQLDINTVAAGGGSRLFFRGGMFHVGPESARAYPGPVCYRNGGPLAITDAQAVLGRLPPHRFPRIFGPSKTEGLDVSLAAKQLSELTEQINEFNQREGRAAMTMQEVALGFLKVANEAMTRPILSLTRGRGYNPSEHALSCFGGAGGNHACSMARSLGMRRVYVHRLAGILSAYGLALADVKIDEAQPVLEHLPPVVMTAAEAHTAEDSAAAQALDNLRVQLAELEKRAKERLQAQGFALNDIHTKRSLTIRYDGTDTYVKVSEAAGKTYKDISDDFRKLYIREYGFELSTRLVVEEVRVDAVGKSSAGRAQLKCQGTEEAMSSPVESYPIWFDASVVPTRDGLKVEEEQKGALLLRTPIYLTERCMAGQSINGPALLCDANTTVLVEPNCTATFLEDGSVEILLHDGDQPTQTDDAATNGVGGSDEEVIGPADPITLSVFGHRFMGIAEQMGHILSRTAISVNIKERLDFSCAIFGPDGSLVANAPHLPVHLGAMQEAVRYQIELLGNSWREGEVILCNHPAYGGSHLPDLTVITPVFHEGTRAVFYVASRGHHADVGGITPGSMPPFSKSIGEEGAAIRSFKLTEGGIFQHDATVALFGHTIDAWTDEQRKASTAQACQHGNIPAQPPTRRLQDNLSDLHAQVAANHRGVTLMEELIKEHGLRKVQCYMKYIQDASEESVKEMLVAMSHKNGLQLIDTLRGVDYMDDGSAIQLAITIDRTKRTATFDFTGTGPEVYGNLNCPRPVTASAIIYCLRSMLDSDIPLNQGCLKPVQIILPPHSLVNPSHDAAVVAGNVLTSQRITDIVLRTFRVVANSYGCMNNFTFGNKLLAFYETIGGGSGAGPAWHGRSGVQCHMTNTRITDVEVVERRYPVLLRQFRLREGSQGVGKYCGGQGIIREFQFLLDGMEVNCLMERRARPPQGLDGGGDALPGLNLWVQRSKHDRTLNLGGKNSIVVQAGDRVIIATPGGGGYGAPDDTRDVSGKKDGSPVAAHPPTLGTGSVNAFWRAAHES</sequence>
<dbReference type="VEuPathDB" id="CryptoDB:Vbra_5882"/>
<evidence type="ECO:0000313" key="8">
    <source>
        <dbReference type="Proteomes" id="UP000041254"/>
    </source>
</evidence>
<keyword evidence="2" id="KW-0175">Coiled coil</keyword>
<dbReference type="EMBL" id="CDMY01000445">
    <property type="protein sequence ID" value="CEM13170.1"/>
    <property type="molecule type" value="Genomic_DNA"/>
</dbReference>
<dbReference type="Proteomes" id="UP000041254">
    <property type="component" value="Unassembled WGS sequence"/>
</dbReference>
<evidence type="ECO:0000259" key="5">
    <source>
        <dbReference type="Pfam" id="PF02538"/>
    </source>
</evidence>
<accession>A0A0G4FIB1</accession>
<proteinExistence type="inferred from homology"/>
<dbReference type="STRING" id="1169540.A0A0G4FIB1"/>
<dbReference type="GO" id="GO:0005829">
    <property type="term" value="C:cytosol"/>
    <property type="evidence" value="ECO:0007669"/>
    <property type="project" value="TreeGrafter"/>
</dbReference>
<feature type="domain" description="Hydantoinase B/oxoprolinase" evidence="5">
    <location>
        <begin position="790"/>
        <end position="1332"/>
    </location>
</feature>
<feature type="domain" description="Hydantoinase A/oxoprolinase" evidence="4">
    <location>
        <begin position="246"/>
        <end position="540"/>
    </location>
</feature>
<gene>
    <name evidence="7" type="ORF">Vbra_5882</name>
</gene>
<dbReference type="Pfam" id="PF02538">
    <property type="entry name" value="Hydantoinase_B"/>
    <property type="match status" value="1"/>
</dbReference>
<protein>
    <recommendedName>
        <fullName evidence="9">5-oxoprolinase</fullName>
    </recommendedName>
</protein>
<dbReference type="InterPro" id="IPR003692">
    <property type="entry name" value="Hydantoinase_B"/>
</dbReference>
<dbReference type="InterPro" id="IPR002821">
    <property type="entry name" value="Hydantoinase_A"/>
</dbReference>
<evidence type="ECO:0000313" key="7">
    <source>
        <dbReference type="EMBL" id="CEM13170.1"/>
    </source>
</evidence>
<dbReference type="Pfam" id="PF01968">
    <property type="entry name" value="Hydantoinase_A"/>
    <property type="match status" value="1"/>
</dbReference>
<dbReference type="OMA" id="TDCNVML"/>
<feature type="compositionally biased region" description="Basic and acidic residues" evidence="3">
    <location>
        <begin position="1333"/>
        <end position="1344"/>
    </location>
</feature>
<evidence type="ECO:0000259" key="4">
    <source>
        <dbReference type="Pfam" id="PF01968"/>
    </source>
</evidence>
<dbReference type="InParanoid" id="A0A0G4FIB1"/>